<keyword evidence="4" id="KW-0812">Transmembrane</keyword>
<sequence>MSTFSETAWLCLAVPAALGGIVLYKLKKSPGQVGRKVVCLAGLWAGAYLLSLSLFWGWVLFPLSCFLMCAYLSGHEFLPVDQKAVLITGGDSGFGHALSKYLDELGFTVFVGVLNEKGPGAEELRRTCSKRVSVLQMDITNPQQIKDAHSKVVEKVQNRGLWAVVNNAGIIGLPADGELIPMTNYKQCMAVNFFGAVEVTKAFLPLLRKSKGRLVNISSMAGGVPMEKLAAYSSSKAALTMFSAVMRQELSKWGVKVSVIQPGGFKTSIAGTSEMWDKLEQDILDNLTPEVLEDYGQDYILEQRDYLKFTSRVNGTKKDVPFAKRDGMYISPIHHTSRSLLLSCSVWGSLPPAEPQQDEASGRSWIPISSFWFLLRNSFIIPSWKVSGCDIRGEIMM</sequence>
<dbReference type="PRINTS" id="PR00081">
    <property type="entry name" value="GDHRDH"/>
</dbReference>
<evidence type="ECO:0000256" key="4">
    <source>
        <dbReference type="SAM" id="Phobius"/>
    </source>
</evidence>
<accession>A0A667HTD8</accession>
<keyword evidence="4" id="KW-1133">Transmembrane helix</keyword>
<organism evidence="5 6">
    <name type="scientific">Lynx canadensis</name>
    <name type="common">Canada lynx</name>
    <name type="synonym">Felis canadensis</name>
    <dbReference type="NCBI Taxonomy" id="61383"/>
    <lineage>
        <taxon>Eukaryota</taxon>
        <taxon>Metazoa</taxon>
        <taxon>Chordata</taxon>
        <taxon>Craniata</taxon>
        <taxon>Vertebrata</taxon>
        <taxon>Euteleostomi</taxon>
        <taxon>Mammalia</taxon>
        <taxon>Eutheria</taxon>
        <taxon>Laurasiatheria</taxon>
        <taxon>Carnivora</taxon>
        <taxon>Feliformia</taxon>
        <taxon>Felidae</taxon>
        <taxon>Felinae</taxon>
        <taxon>Lynx</taxon>
    </lineage>
</organism>
<dbReference type="PRINTS" id="PR00080">
    <property type="entry name" value="SDRFAMILY"/>
</dbReference>
<evidence type="ECO:0000256" key="2">
    <source>
        <dbReference type="ARBA" id="ARBA00023002"/>
    </source>
</evidence>
<protein>
    <submittedName>
        <fullName evidence="5">Hydroxysteroid 17-beta dehydrogenase 2</fullName>
    </submittedName>
</protein>
<dbReference type="AlphaFoldDB" id="A0A667HTD8"/>
<dbReference type="InterPro" id="IPR020904">
    <property type="entry name" value="Sc_DH/Rdtase_CS"/>
</dbReference>
<dbReference type="PANTHER" id="PTHR43313:SF3">
    <property type="entry name" value="17-BETA-HYDROXYSTEROID DEHYDROGENASE TYPE 2"/>
    <property type="match status" value="1"/>
</dbReference>
<dbReference type="SUPFAM" id="SSF51735">
    <property type="entry name" value="NAD(P)-binding Rossmann-fold domains"/>
    <property type="match status" value="1"/>
</dbReference>
<keyword evidence="2" id="KW-0560">Oxidoreductase</keyword>
<gene>
    <name evidence="5" type="primary">HSD17B2</name>
</gene>
<dbReference type="Ensembl" id="ENSLCNT00005026416.1">
    <property type="protein sequence ID" value="ENSLCNP00005023650.1"/>
    <property type="gene ID" value="ENSLCNG00005015374.1"/>
</dbReference>
<dbReference type="Gene3D" id="3.40.50.720">
    <property type="entry name" value="NAD(P)-binding Rossmann-like Domain"/>
    <property type="match status" value="1"/>
</dbReference>
<dbReference type="PROSITE" id="PS00061">
    <property type="entry name" value="ADH_SHORT"/>
    <property type="match status" value="1"/>
</dbReference>
<reference evidence="5" key="2">
    <citation type="submission" date="2025-09" db="UniProtKB">
        <authorList>
            <consortium name="Ensembl"/>
        </authorList>
    </citation>
    <scope>IDENTIFICATION</scope>
</reference>
<dbReference type="GO" id="GO:0004303">
    <property type="term" value="F:estradiol 17-beta-dehydrogenase [NAD(P)+] activity"/>
    <property type="evidence" value="ECO:0007669"/>
    <property type="project" value="TreeGrafter"/>
</dbReference>
<dbReference type="InterPro" id="IPR036291">
    <property type="entry name" value="NAD(P)-bd_dom_sf"/>
</dbReference>
<reference evidence="5" key="1">
    <citation type="submission" date="2025-08" db="UniProtKB">
        <authorList>
            <consortium name="Ensembl"/>
        </authorList>
    </citation>
    <scope>IDENTIFICATION</scope>
</reference>
<feature type="transmembrane region" description="Helical" evidence="4">
    <location>
        <begin position="38"/>
        <end position="61"/>
    </location>
</feature>
<dbReference type="Proteomes" id="UP000472241">
    <property type="component" value="Unplaced"/>
</dbReference>
<keyword evidence="4" id="KW-0472">Membrane</keyword>
<name>A0A667HTD8_LYNCA</name>
<evidence type="ECO:0000313" key="6">
    <source>
        <dbReference type="Proteomes" id="UP000472241"/>
    </source>
</evidence>
<keyword evidence="6" id="KW-1185">Reference proteome</keyword>
<comment type="similarity">
    <text evidence="1 3">Belongs to the short-chain dehydrogenases/reductases (SDR) family.</text>
</comment>
<dbReference type="Pfam" id="PF00106">
    <property type="entry name" value="adh_short"/>
    <property type="match status" value="1"/>
</dbReference>
<evidence type="ECO:0000256" key="1">
    <source>
        <dbReference type="ARBA" id="ARBA00006484"/>
    </source>
</evidence>
<dbReference type="GO" id="GO:0047035">
    <property type="term" value="F:testosterone dehydrogenase (NAD+) activity"/>
    <property type="evidence" value="ECO:0007669"/>
    <property type="project" value="TreeGrafter"/>
</dbReference>
<proteinExistence type="inferred from homology"/>
<feature type="transmembrane region" description="Helical" evidence="4">
    <location>
        <begin position="6"/>
        <end position="26"/>
    </location>
</feature>
<dbReference type="InterPro" id="IPR002347">
    <property type="entry name" value="SDR_fam"/>
</dbReference>
<dbReference type="GO" id="GO:0008202">
    <property type="term" value="P:steroid metabolic process"/>
    <property type="evidence" value="ECO:0007669"/>
    <property type="project" value="TreeGrafter"/>
</dbReference>
<evidence type="ECO:0000313" key="5">
    <source>
        <dbReference type="Ensembl" id="ENSLCNP00005023650.1"/>
    </source>
</evidence>
<dbReference type="PANTHER" id="PTHR43313">
    <property type="entry name" value="SHORT-CHAIN DEHYDROGENASE/REDUCTASE FAMILY 9C"/>
    <property type="match status" value="1"/>
</dbReference>
<evidence type="ECO:0000256" key="3">
    <source>
        <dbReference type="RuleBase" id="RU000363"/>
    </source>
</evidence>